<sequence>MKRIEFHDREKETKEIHDILDSEPSLITFVYGPINSGKTTLINNLIGQLPEEYAPFYINLRGRFITGYEDFLNVLFEIDEGGATDNIGEYATSILKDLKILSGIPIPINLFEQIFEKKDKSKDMFRYIERFFTEISEKRIPLLIIDELQVIGDMKIDGHLVYKLFNFFVRLTKELHLTHIFVVTSDSLFVERVYSEAMLSGRCRYLLVDDFDHGTTAAFLGKYDFTDDETEVAWEYCGGKPVCLVELMNYEYMEEKLREMLRIRRGQIDQRIGVLQDVHKKVLFEGDKIEVTYDNVMEILKRFSEDERYEYVRITPDMTYLIKENILFADPANSILKPQSRMDLLAIREILHRGGIEHI</sequence>
<keyword evidence="1" id="KW-0067">ATP-binding</keyword>
<proteinExistence type="predicted"/>
<gene>
    <name evidence="1" type="ORF">C4B59_07730</name>
</gene>
<reference evidence="1" key="1">
    <citation type="submission" date="2018-01" db="EMBL/GenBank/DDBJ databases">
        <authorList>
            <person name="Krukenberg V."/>
        </authorList>
    </citation>
    <scope>NUCLEOTIDE SEQUENCE</scope>
    <source>
        <strain evidence="1">E20ANME2</strain>
    </source>
</reference>
<organism evidence="1 2">
    <name type="scientific">Candidatus Methanogaster sp</name>
    <dbReference type="NCBI Taxonomy" id="3386292"/>
    <lineage>
        <taxon>Archaea</taxon>
        <taxon>Methanobacteriati</taxon>
        <taxon>Methanobacteriota</taxon>
        <taxon>Stenosarchaea group</taxon>
        <taxon>Methanomicrobia</taxon>
        <taxon>Methanosarcinales</taxon>
        <taxon>ANME-2 cluster</taxon>
        <taxon>Candidatus Methanogasteraceae</taxon>
        <taxon>Candidatus Methanogaster</taxon>
    </lineage>
</organism>
<dbReference type="Proteomes" id="UP000248329">
    <property type="component" value="Unassembled WGS sequence"/>
</dbReference>
<evidence type="ECO:0000313" key="2">
    <source>
        <dbReference type="Proteomes" id="UP000248329"/>
    </source>
</evidence>
<protein>
    <submittedName>
        <fullName evidence="1">ATP-binding protein</fullName>
    </submittedName>
</protein>
<comment type="caution">
    <text evidence="1">The sequence shown here is derived from an EMBL/GenBank/DDBJ whole genome shotgun (WGS) entry which is preliminary data.</text>
</comment>
<evidence type="ECO:0000313" key="1">
    <source>
        <dbReference type="EMBL" id="PXF60712.1"/>
    </source>
</evidence>
<dbReference type="EMBL" id="PQXF01000012">
    <property type="protein sequence ID" value="PXF60712.1"/>
    <property type="molecule type" value="Genomic_DNA"/>
</dbReference>
<keyword evidence="1" id="KW-0547">Nucleotide-binding</keyword>
<name>A0AC61L390_9EURY</name>
<accession>A0AC61L390</accession>